<keyword evidence="2" id="KW-1185">Reference proteome</keyword>
<proteinExistence type="predicted"/>
<dbReference type="AlphaFoldDB" id="A0A9N9IVI9"/>
<evidence type="ECO:0000313" key="1">
    <source>
        <dbReference type="EMBL" id="CAG8750437.1"/>
    </source>
</evidence>
<name>A0A9N9IVI9_9GLOM</name>
<dbReference type="OrthoDB" id="4327074at2759"/>
<dbReference type="EMBL" id="CAJVPV010035183">
    <property type="protein sequence ID" value="CAG8750437.1"/>
    <property type="molecule type" value="Genomic_DNA"/>
</dbReference>
<reference evidence="1" key="1">
    <citation type="submission" date="2021-06" db="EMBL/GenBank/DDBJ databases">
        <authorList>
            <person name="Kallberg Y."/>
            <person name="Tangrot J."/>
            <person name="Rosling A."/>
        </authorList>
    </citation>
    <scope>NUCLEOTIDE SEQUENCE</scope>
    <source>
        <strain evidence="1">CL551</strain>
    </source>
</reference>
<comment type="caution">
    <text evidence="1">The sequence shown here is derived from an EMBL/GenBank/DDBJ whole genome shotgun (WGS) entry which is preliminary data.</text>
</comment>
<dbReference type="Proteomes" id="UP000789342">
    <property type="component" value="Unassembled WGS sequence"/>
</dbReference>
<feature type="non-terminal residue" evidence="1">
    <location>
        <position position="56"/>
    </location>
</feature>
<gene>
    <name evidence="1" type="ORF">AMORRO_LOCUS15315</name>
</gene>
<feature type="non-terminal residue" evidence="1">
    <location>
        <position position="1"/>
    </location>
</feature>
<sequence>IKHIFAEVFGPAFIETYTPSAICNAYRATGIWPFNLDAINPDRLNPSLVTERFDIP</sequence>
<accession>A0A9N9IVI9</accession>
<evidence type="ECO:0000313" key="2">
    <source>
        <dbReference type="Proteomes" id="UP000789342"/>
    </source>
</evidence>
<protein>
    <submittedName>
        <fullName evidence="1">16236_t:CDS:1</fullName>
    </submittedName>
</protein>
<organism evidence="1 2">
    <name type="scientific">Acaulospora morrowiae</name>
    <dbReference type="NCBI Taxonomy" id="94023"/>
    <lineage>
        <taxon>Eukaryota</taxon>
        <taxon>Fungi</taxon>
        <taxon>Fungi incertae sedis</taxon>
        <taxon>Mucoromycota</taxon>
        <taxon>Glomeromycotina</taxon>
        <taxon>Glomeromycetes</taxon>
        <taxon>Diversisporales</taxon>
        <taxon>Acaulosporaceae</taxon>
        <taxon>Acaulospora</taxon>
    </lineage>
</organism>